<dbReference type="RefSeq" id="WP_073850324.1">
    <property type="nucleotide sequence ID" value="NZ_LVWA01000002.1"/>
</dbReference>
<evidence type="ECO:0000313" key="1">
    <source>
        <dbReference type="EMBL" id="OKL41877.1"/>
    </source>
</evidence>
<comment type="caution">
    <text evidence="1">The sequence shown here is derived from an EMBL/GenBank/DDBJ whole genome shotgun (WGS) entry which is preliminary data.</text>
</comment>
<dbReference type="Proteomes" id="UP000186551">
    <property type="component" value="Unassembled WGS sequence"/>
</dbReference>
<organism evidence="1 2">
    <name type="scientific">Pontibacter flavimaris</name>
    <dbReference type="NCBI Taxonomy" id="1797110"/>
    <lineage>
        <taxon>Bacteria</taxon>
        <taxon>Pseudomonadati</taxon>
        <taxon>Bacteroidota</taxon>
        <taxon>Cytophagia</taxon>
        <taxon>Cytophagales</taxon>
        <taxon>Hymenobacteraceae</taxon>
        <taxon>Pontibacter</taxon>
    </lineage>
</organism>
<dbReference type="STRING" id="1797110.A3841_07625"/>
<evidence type="ECO:0000313" key="2">
    <source>
        <dbReference type="Proteomes" id="UP000186551"/>
    </source>
</evidence>
<dbReference type="EMBL" id="LVWA01000002">
    <property type="protein sequence ID" value="OKL41877.1"/>
    <property type="molecule type" value="Genomic_DNA"/>
</dbReference>
<sequence length="174" mass="19397">MPERKLYGDAKLIEALLSQMQLMEEAAGGWAAVYKDPASGRFWMKCYTTAGEQSGGGYQLLIRLPLPSTEELIGAAILSPHEDEAVAAIMRLLEEEAVEQKDFREQLLERLEGLDLASINADQKKRLREIITLTSLADPMNRREVFGKTAGQLEADVAYFGAISERARQLLQKL</sequence>
<keyword evidence="2" id="KW-1185">Reference proteome</keyword>
<protein>
    <submittedName>
        <fullName evidence="1">Uncharacterized protein</fullName>
    </submittedName>
</protein>
<name>A0A1Q5PI18_9BACT</name>
<gene>
    <name evidence="1" type="ORF">A3841_07625</name>
</gene>
<proteinExistence type="predicted"/>
<dbReference type="AlphaFoldDB" id="A0A1Q5PI18"/>
<dbReference type="OrthoDB" id="1438237at2"/>
<accession>A0A1Q5PI18</accession>
<reference evidence="1 2" key="1">
    <citation type="submission" date="2016-03" db="EMBL/GenBank/DDBJ databases">
        <title>Genome sequence of Pontibacter sp. nov., of the family cytophagaceae, isolated from marine sediment of the Yellow Sea, China.</title>
        <authorList>
            <person name="Zhang G."/>
            <person name="Zhang R."/>
        </authorList>
    </citation>
    <scope>NUCLEOTIDE SEQUENCE [LARGE SCALE GENOMIC DNA]</scope>
    <source>
        <strain evidence="1 2">S10-8</strain>
    </source>
</reference>